<proteinExistence type="predicted"/>
<feature type="region of interest" description="Disordered" evidence="1">
    <location>
        <begin position="210"/>
        <end position="235"/>
    </location>
</feature>
<evidence type="ECO:0000313" key="2">
    <source>
        <dbReference type="EMBL" id="CAF95537.1"/>
    </source>
</evidence>
<reference evidence="2" key="1">
    <citation type="journal article" date="2004" name="Nature">
        <title>Genome duplication in the teleost fish Tetraodon nigroviridis reveals the early vertebrate proto-karyotype.</title>
        <authorList>
            <person name="Jaillon O."/>
            <person name="Aury J.-M."/>
            <person name="Brunet F."/>
            <person name="Petit J.-L."/>
            <person name="Stange-Thomann N."/>
            <person name="Mauceli E."/>
            <person name="Bouneau L."/>
            <person name="Fischer C."/>
            <person name="Ozouf-Costaz C."/>
            <person name="Bernot A."/>
            <person name="Nicaud S."/>
            <person name="Jaffe D."/>
            <person name="Fisher S."/>
            <person name="Lutfalla G."/>
            <person name="Dossat C."/>
            <person name="Segurens B."/>
            <person name="Dasilva C."/>
            <person name="Salanoubat M."/>
            <person name="Levy M."/>
            <person name="Boudet N."/>
            <person name="Castellano S."/>
            <person name="Anthouard V."/>
            <person name="Jubin C."/>
            <person name="Castelli V."/>
            <person name="Katinka M."/>
            <person name="Vacherie B."/>
            <person name="Biemont C."/>
            <person name="Skalli Z."/>
            <person name="Cattolico L."/>
            <person name="Poulain J."/>
            <person name="De Berardinis V."/>
            <person name="Cruaud C."/>
            <person name="Duprat S."/>
            <person name="Brottier P."/>
            <person name="Coutanceau J.-P."/>
            <person name="Gouzy J."/>
            <person name="Parra G."/>
            <person name="Lardier G."/>
            <person name="Chapple C."/>
            <person name="McKernan K.J."/>
            <person name="McEwan P."/>
            <person name="Bosak S."/>
            <person name="Kellis M."/>
            <person name="Volff J.-N."/>
            <person name="Guigo R."/>
            <person name="Zody M.C."/>
            <person name="Mesirov J."/>
            <person name="Lindblad-Toh K."/>
            <person name="Birren B."/>
            <person name="Nusbaum C."/>
            <person name="Kahn D."/>
            <person name="Robinson-Rechavi M."/>
            <person name="Laudet V."/>
            <person name="Schachter V."/>
            <person name="Quetier F."/>
            <person name="Saurin W."/>
            <person name="Scarpelli C."/>
            <person name="Wincker P."/>
            <person name="Lander E.S."/>
            <person name="Weissenbach J."/>
            <person name="Roest Crollius H."/>
        </authorList>
    </citation>
    <scope>NUCLEOTIDE SEQUENCE [LARGE SCALE GENOMIC DNA]</scope>
</reference>
<dbReference type="AlphaFoldDB" id="Q4SUZ5"/>
<feature type="compositionally biased region" description="Polar residues" evidence="1">
    <location>
        <begin position="278"/>
        <end position="300"/>
    </location>
</feature>
<dbReference type="EMBL" id="CAAE01013834">
    <property type="protein sequence ID" value="CAF95537.1"/>
    <property type="molecule type" value="Genomic_DNA"/>
</dbReference>
<gene>
    <name evidence="2" type="ORF">GSTENG00012236001</name>
</gene>
<evidence type="ECO:0000256" key="1">
    <source>
        <dbReference type="SAM" id="MobiDB-lite"/>
    </source>
</evidence>
<feature type="region of interest" description="Disordered" evidence="1">
    <location>
        <begin position="314"/>
        <end position="360"/>
    </location>
</feature>
<feature type="region of interest" description="Disordered" evidence="1">
    <location>
        <begin position="504"/>
        <end position="524"/>
    </location>
</feature>
<dbReference type="KEGG" id="tng:GSTEN00012236G001"/>
<accession>Q4SUZ5</accession>
<dbReference type="OrthoDB" id="9393938at2759"/>
<sequence>MPVAIRKRNWEEHVTHASGLQYSYDDLDLVCCHGVDVEGSWLGAASSKQGQRTRCASMPEGCPQLPAEELSQTIKVTATVTNDESEVFKVMQNNVIVPLDLEEESAHSPHDLVDVDIPQGGPESEHLQTTNLRSHGGPHYNQNSGLSVGNVAWEVVRMRTTSGEDEIATENYNIGQGDNVFKCSHVGREEQQRISVSSNNEPLLTGCAGDQPGSHPDQQETMENHTESYRRPPEPLDITLNQSSAEIEYPNGFPDAEGEKISTSEQADARLIPPFGEQGQTENTMEIGDETTQASTATVPPTTLLEEECGIHSLSLDSTRNPDELIPEPQTKNVGLERNIQNEEEGKQSSHGYKTKPNEERAELRFRIDTSSDDCSNKKVYASCLGGGKEPYLKTVTSAKDDEGGCSAFSVSACHENQIVAPQFENSCLKLDTIPEVSHSVLHDAPVHACRDTNFTPNPDVQQSYVDDNYITTEKVSQNLPLCSAEDCDELLPRRLHSNQEASVCDFSKSPGPEMTDQARTHKEGDGIKVRTKKVRLFSL</sequence>
<name>Q4SUZ5_TETNG</name>
<protein>
    <submittedName>
        <fullName evidence="2">(spotted green pufferfish) hypothetical protein</fullName>
    </submittedName>
</protein>
<feature type="region of interest" description="Disordered" evidence="1">
    <location>
        <begin position="276"/>
        <end position="300"/>
    </location>
</feature>
<reference evidence="2" key="2">
    <citation type="submission" date="2004-02" db="EMBL/GenBank/DDBJ databases">
        <authorList>
            <consortium name="Genoscope"/>
            <consortium name="Whitehead Institute Centre for Genome Research"/>
        </authorList>
    </citation>
    <scope>NUCLEOTIDE SEQUENCE</scope>
</reference>
<feature type="compositionally biased region" description="Basic and acidic residues" evidence="1">
    <location>
        <begin position="222"/>
        <end position="234"/>
    </location>
</feature>
<organism evidence="2">
    <name type="scientific">Tetraodon nigroviridis</name>
    <name type="common">Spotted green pufferfish</name>
    <name type="synonym">Chelonodon nigroviridis</name>
    <dbReference type="NCBI Taxonomy" id="99883"/>
    <lineage>
        <taxon>Eukaryota</taxon>
        <taxon>Metazoa</taxon>
        <taxon>Chordata</taxon>
        <taxon>Craniata</taxon>
        <taxon>Vertebrata</taxon>
        <taxon>Euteleostomi</taxon>
        <taxon>Actinopterygii</taxon>
        <taxon>Neopterygii</taxon>
        <taxon>Teleostei</taxon>
        <taxon>Neoteleostei</taxon>
        <taxon>Acanthomorphata</taxon>
        <taxon>Eupercaria</taxon>
        <taxon>Tetraodontiformes</taxon>
        <taxon>Tetradontoidea</taxon>
        <taxon>Tetraodontidae</taxon>
        <taxon>Tetraodon</taxon>
    </lineage>
</organism>
<comment type="caution">
    <text evidence="2">The sequence shown here is derived from an EMBL/GenBank/DDBJ whole genome shotgun (WGS) entry which is preliminary data.</text>
</comment>